<evidence type="ECO:0000313" key="10">
    <source>
        <dbReference type="Proteomes" id="UP000199545"/>
    </source>
</evidence>
<comment type="cofactor">
    <cofactor evidence="8">
        <name>a divalent metal cation</name>
        <dbReference type="ChEBI" id="CHEBI:60240"/>
    </cofactor>
    <text evidence="8">Binds 2 divalent metal cations per subunit.</text>
</comment>
<proteinExistence type="inferred from homology"/>
<comment type="similarity">
    <text evidence="1 6">Belongs to the peptidase M42 family.</text>
</comment>
<organism evidence="9 10">
    <name type="scientific">Thermoflavimicrobium dichotomicum</name>
    <dbReference type="NCBI Taxonomy" id="46223"/>
    <lineage>
        <taxon>Bacteria</taxon>
        <taxon>Bacillati</taxon>
        <taxon>Bacillota</taxon>
        <taxon>Bacilli</taxon>
        <taxon>Bacillales</taxon>
        <taxon>Thermoactinomycetaceae</taxon>
        <taxon>Thermoflavimicrobium</taxon>
    </lineage>
</organism>
<gene>
    <name evidence="9" type="ORF">SAMN05421852_10243</name>
</gene>
<dbReference type="InterPro" id="IPR023367">
    <property type="entry name" value="Peptidase_M42_dom2"/>
</dbReference>
<sequence>MDSLEKLMKDLIESDGTSGFERDVAKKMEEYMIPYSEEIVKDRLGSIVAKKTGHPDGPRVLIAGHMDEIGFMVTHITDDGFLKFQPIGFWWTHNLLHQRVKVKSTHGDYLGIIGGNSLTYAVSKKSNQLMEIKDMYIDVGANSKERVKEMGIRLGDPVVPLSDFFTMQNGEIWGGKAMDNRVGCALAIETLRRLQKEEHPNVVWSGATVQEEVGLRGAATLAHLVDPDIALVVDIIDAYDTPNFRGYDGKCRIGDGPVLVMKDVTMIGHRGLRDLIVDTAKELGIPLQFDSITYGGTDGGKFHVHGIGCPTIFLAIPTRYAHSHNTIMSRQDFEQAATLLTAVVKKLDQNTFNQMIG</sequence>
<evidence type="ECO:0000313" key="9">
    <source>
        <dbReference type="EMBL" id="SFI79865.1"/>
    </source>
</evidence>
<dbReference type="EMBL" id="FORR01000002">
    <property type="protein sequence ID" value="SFI79865.1"/>
    <property type="molecule type" value="Genomic_DNA"/>
</dbReference>
<dbReference type="InterPro" id="IPR051464">
    <property type="entry name" value="Peptidase_M42_aminopept"/>
</dbReference>
<dbReference type="InterPro" id="IPR008007">
    <property type="entry name" value="Peptidase_M42"/>
</dbReference>
<dbReference type="PANTHER" id="PTHR32481">
    <property type="entry name" value="AMINOPEPTIDASE"/>
    <property type="match status" value="1"/>
</dbReference>
<feature type="binding site" evidence="8">
    <location>
        <position position="322"/>
    </location>
    <ligand>
        <name>Zn(2+)</name>
        <dbReference type="ChEBI" id="CHEBI:29105"/>
        <label>2</label>
    </ligand>
</feature>
<dbReference type="CDD" id="cd05656">
    <property type="entry name" value="M42_Frv"/>
    <property type="match status" value="1"/>
</dbReference>
<dbReference type="AlphaFoldDB" id="A0A1I3L617"/>
<dbReference type="STRING" id="46223.SAMN05421852_10243"/>
<keyword evidence="10" id="KW-1185">Reference proteome</keyword>
<evidence type="ECO:0000256" key="5">
    <source>
        <dbReference type="ARBA" id="ARBA00022801"/>
    </source>
</evidence>
<evidence type="ECO:0000256" key="3">
    <source>
        <dbReference type="ARBA" id="ARBA00022670"/>
    </source>
</evidence>
<dbReference type="Proteomes" id="UP000199545">
    <property type="component" value="Unassembled WGS sequence"/>
</dbReference>
<keyword evidence="3" id="KW-0645">Protease</keyword>
<keyword evidence="2 9" id="KW-0031">Aminopeptidase</keyword>
<reference evidence="9 10" key="1">
    <citation type="submission" date="2016-10" db="EMBL/GenBank/DDBJ databases">
        <authorList>
            <person name="de Groot N.N."/>
        </authorList>
    </citation>
    <scope>NUCLEOTIDE SEQUENCE [LARGE SCALE GENOMIC DNA]</scope>
    <source>
        <strain evidence="9 10">DSM 44778</strain>
    </source>
</reference>
<keyword evidence="5" id="KW-0378">Hydrolase</keyword>
<dbReference type="PIRSF" id="PIRSF001123">
    <property type="entry name" value="PepA_GA"/>
    <property type="match status" value="1"/>
</dbReference>
<evidence type="ECO:0000256" key="7">
    <source>
        <dbReference type="PIRSR" id="PIRSR001123-1"/>
    </source>
</evidence>
<feature type="binding site" evidence="8">
    <location>
        <position position="65"/>
    </location>
    <ligand>
        <name>Zn(2+)</name>
        <dbReference type="ChEBI" id="CHEBI:29105"/>
        <label>1</label>
    </ligand>
</feature>
<feature type="binding site" evidence="8">
    <location>
        <position position="234"/>
    </location>
    <ligand>
        <name>Zn(2+)</name>
        <dbReference type="ChEBI" id="CHEBI:29105"/>
        <label>1</label>
    </ligand>
</feature>
<dbReference type="GO" id="GO:0046872">
    <property type="term" value="F:metal ion binding"/>
    <property type="evidence" value="ECO:0007669"/>
    <property type="project" value="UniProtKB-UniRule"/>
</dbReference>
<dbReference type="GO" id="GO:0004177">
    <property type="term" value="F:aminopeptidase activity"/>
    <property type="evidence" value="ECO:0007669"/>
    <property type="project" value="UniProtKB-UniRule"/>
</dbReference>
<keyword evidence="4 8" id="KW-0479">Metal-binding</keyword>
<dbReference type="OrthoDB" id="9772053at2"/>
<dbReference type="Gene3D" id="3.40.630.10">
    <property type="entry name" value="Zn peptidases"/>
    <property type="match status" value="1"/>
</dbReference>
<protein>
    <submittedName>
        <fullName evidence="9">Putative aminopeptidase FrvX</fullName>
    </submittedName>
</protein>
<dbReference type="SUPFAM" id="SSF53187">
    <property type="entry name" value="Zn-dependent exopeptidases"/>
    <property type="match status" value="1"/>
</dbReference>
<evidence type="ECO:0000256" key="1">
    <source>
        <dbReference type="ARBA" id="ARBA00006272"/>
    </source>
</evidence>
<name>A0A1I3L617_9BACL</name>
<dbReference type="Gene3D" id="2.40.30.40">
    <property type="entry name" value="Peptidase M42, domain 2"/>
    <property type="match status" value="1"/>
</dbReference>
<dbReference type="PANTHER" id="PTHR32481:SF0">
    <property type="entry name" value="AMINOPEPTIDASE YPDE-RELATED"/>
    <property type="match status" value="1"/>
</dbReference>
<feature type="binding site" evidence="8">
    <location>
        <position position="179"/>
    </location>
    <ligand>
        <name>Zn(2+)</name>
        <dbReference type="ChEBI" id="CHEBI:29105"/>
        <label>1</label>
    </ligand>
</feature>
<evidence type="ECO:0000256" key="4">
    <source>
        <dbReference type="ARBA" id="ARBA00022723"/>
    </source>
</evidence>
<evidence type="ECO:0000256" key="8">
    <source>
        <dbReference type="PIRSR" id="PIRSR001123-2"/>
    </source>
</evidence>
<evidence type="ECO:0000256" key="6">
    <source>
        <dbReference type="PIRNR" id="PIRNR001123"/>
    </source>
</evidence>
<dbReference type="RefSeq" id="WP_093227792.1">
    <property type="nucleotide sequence ID" value="NZ_FORR01000002.1"/>
</dbReference>
<dbReference type="Pfam" id="PF05343">
    <property type="entry name" value="Peptidase_M42"/>
    <property type="match status" value="1"/>
</dbReference>
<feature type="binding site" evidence="8">
    <location>
        <position position="179"/>
    </location>
    <ligand>
        <name>Zn(2+)</name>
        <dbReference type="ChEBI" id="CHEBI:29105"/>
        <label>2</label>
    </ligand>
</feature>
<evidence type="ECO:0000256" key="2">
    <source>
        <dbReference type="ARBA" id="ARBA00022438"/>
    </source>
</evidence>
<dbReference type="SUPFAM" id="SSF101821">
    <property type="entry name" value="Aminopeptidase/glucanase lid domain"/>
    <property type="match status" value="1"/>
</dbReference>
<feature type="active site" description="Proton acceptor" evidence="7">
    <location>
        <position position="211"/>
    </location>
</feature>
<feature type="binding site" evidence="8">
    <location>
        <position position="212"/>
    </location>
    <ligand>
        <name>Zn(2+)</name>
        <dbReference type="ChEBI" id="CHEBI:29105"/>
        <label>2</label>
    </ligand>
</feature>
<accession>A0A1I3L617</accession>
<dbReference type="GO" id="GO:0006508">
    <property type="term" value="P:proteolysis"/>
    <property type="evidence" value="ECO:0007669"/>
    <property type="project" value="UniProtKB-KW"/>
</dbReference>